<proteinExistence type="predicted"/>
<name>B8LX82_TALSN</name>
<dbReference type="HOGENOM" id="CLU_344226_0_0_1"/>
<dbReference type="Pfam" id="PF01048">
    <property type="entry name" value="PNP_UDP_1"/>
    <property type="match status" value="1"/>
</dbReference>
<dbReference type="PANTHER" id="PTHR46082">
    <property type="entry name" value="ATP/GTP-BINDING PROTEIN-RELATED"/>
    <property type="match status" value="1"/>
</dbReference>
<evidence type="ECO:0000259" key="2">
    <source>
        <dbReference type="Pfam" id="PF01048"/>
    </source>
</evidence>
<dbReference type="Gene3D" id="3.40.50.1580">
    <property type="entry name" value="Nucleoside phosphorylase domain"/>
    <property type="match status" value="2"/>
</dbReference>
<dbReference type="GeneID" id="8103955"/>
<sequence length="822" mass="89407">MERTNQRLEDGQVIRASKRRKLDEHRDSEQGSSWASTSTQLSHDDYTIGWICALPLEFAAAKAMLDQVHPELPNMGSDNNSYVLGQICDHNIVIACLPSGAYGTTAAVTVASMMVLSFSQIRFALMVGIGGGVPSQSADIRLGDVVVGTPSHDSGGVVQYSFDKSLQDGIFQRGTIGRPPALLLTALSSLRSSHMLGDSRIPEYLSEIVARHPSLSTEFTHRGQQQDQLFEAQYEHVGGEATCDLCDPSWLVARPPRDRKDPVIHYGLIASSNIVIKSGEFRDKLASQRGILCFEMGAAGVMDRLPCLVIRGICDYTDSHKNKQWQGYAAATAAAYAKELLSVIPRTQNFQASTATTIPPGQLSGAENLSLTGDLNVQAAILRYNTGLLVQRLQAAHSELGLHQLGVLPEPTDDRPLSVFTNNNDTFLPALFAQLAGSIYRQQGFPRPSTASHFHETSPSSLAIEADPTRPRHRGDFRIALLCALPLEADAVKAVFDKRWDDDGDAFGKAPRDQNAYSTGTIGRHNVVLAHMPAIGKEAAASVAANLRSSFQGVQLAIVVGICGGVPTTSTGDDIFLGDIVISEGIIPHDFGRQYPDHFARKDNILDSLGRPNAEIRAVLAKLKSRWDHKNLEAKVNRYIPILQRVLGETSLYPGASQDKLFLSSYRHKHQRLSGCVLCKACSHKTDPVCDEAVGLTCEQLNCGDEESVLRARLSKSGANGAENELTSYEPKVHFGLVASGDVVMKSGEDRDQIAGKEKVIAFEMEGAGVWDTLPCLIIKGVCDYADSHKSKKWQYYAAVSAAACMKAFLESWITNDNSIFM</sequence>
<protein>
    <recommendedName>
        <fullName evidence="2">Nucleoside phosphorylase domain-containing protein</fullName>
    </recommendedName>
</protein>
<dbReference type="InterPro" id="IPR053137">
    <property type="entry name" value="NLR-like"/>
</dbReference>
<dbReference type="OrthoDB" id="1658288at2759"/>
<dbReference type="InterPro" id="IPR000845">
    <property type="entry name" value="Nucleoside_phosphorylase_d"/>
</dbReference>
<accession>B8LX82</accession>
<organism evidence="3 4">
    <name type="scientific">Talaromyces stipitatus (strain ATCC 10500 / CBS 375.48 / QM 6759 / NRRL 1006)</name>
    <name type="common">Penicillium stipitatum</name>
    <dbReference type="NCBI Taxonomy" id="441959"/>
    <lineage>
        <taxon>Eukaryota</taxon>
        <taxon>Fungi</taxon>
        <taxon>Dikarya</taxon>
        <taxon>Ascomycota</taxon>
        <taxon>Pezizomycotina</taxon>
        <taxon>Eurotiomycetes</taxon>
        <taxon>Eurotiomycetidae</taxon>
        <taxon>Eurotiales</taxon>
        <taxon>Trichocomaceae</taxon>
        <taxon>Talaromyces</taxon>
        <taxon>Talaromyces sect. Talaromyces</taxon>
    </lineage>
</organism>
<dbReference type="AlphaFoldDB" id="B8LX82"/>
<dbReference type="PANTHER" id="PTHR46082:SF11">
    <property type="entry name" value="AAA+ ATPASE DOMAIN-CONTAINING PROTEIN-RELATED"/>
    <property type="match status" value="1"/>
</dbReference>
<dbReference type="InterPro" id="IPR035994">
    <property type="entry name" value="Nucleoside_phosphorylase_sf"/>
</dbReference>
<dbReference type="Proteomes" id="UP000001745">
    <property type="component" value="Unassembled WGS sequence"/>
</dbReference>
<feature type="compositionally biased region" description="Basic and acidic residues" evidence="1">
    <location>
        <begin position="1"/>
        <end position="12"/>
    </location>
</feature>
<feature type="domain" description="Nucleoside phosphorylase" evidence="2">
    <location>
        <begin position="478"/>
        <end position="596"/>
    </location>
</feature>
<evidence type="ECO:0000313" key="4">
    <source>
        <dbReference type="Proteomes" id="UP000001745"/>
    </source>
</evidence>
<evidence type="ECO:0000256" key="1">
    <source>
        <dbReference type="SAM" id="MobiDB-lite"/>
    </source>
</evidence>
<keyword evidence="4" id="KW-1185">Reference proteome</keyword>
<dbReference type="InParanoid" id="B8LX82"/>
<dbReference type="GO" id="GO:0009116">
    <property type="term" value="P:nucleoside metabolic process"/>
    <property type="evidence" value="ECO:0007669"/>
    <property type="project" value="InterPro"/>
</dbReference>
<dbReference type="eggNOG" id="KOG1840">
    <property type="taxonomic scope" value="Eukaryota"/>
</dbReference>
<evidence type="ECO:0000313" key="3">
    <source>
        <dbReference type="EMBL" id="EED22732.1"/>
    </source>
</evidence>
<dbReference type="GO" id="GO:0003824">
    <property type="term" value="F:catalytic activity"/>
    <property type="evidence" value="ECO:0007669"/>
    <property type="project" value="InterPro"/>
</dbReference>
<dbReference type="EMBL" id="EQ962652">
    <property type="protein sequence ID" value="EED22732.1"/>
    <property type="molecule type" value="Genomic_DNA"/>
</dbReference>
<gene>
    <name evidence="3" type="ORF">TSTA_062200</name>
</gene>
<dbReference type="RefSeq" id="XP_002340119.1">
    <property type="nucleotide sequence ID" value="XM_002340078.1"/>
</dbReference>
<reference evidence="4" key="1">
    <citation type="journal article" date="2015" name="Genome Announc.">
        <title>Genome sequence of the AIDS-associated pathogen Penicillium marneffei (ATCC18224) and its near taxonomic relative Talaromyces stipitatus (ATCC10500).</title>
        <authorList>
            <person name="Nierman W.C."/>
            <person name="Fedorova-Abrams N.D."/>
            <person name="Andrianopoulos A."/>
        </authorList>
    </citation>
    <scope>NUCLEOTIDE SEQUENCE [LARGE SCALE GENOMIC DNA]</scope>
    <source>
        <strain evidence="4">ATCC 10500 / CBS 375.48 / QM 6759 / NRRL 1006</strain>
    </source>
</reference>
<feature type="region of interest" description="Disordered" evidence="1">
    <location>
        <begin position="1"/>
        <end position="37"/>
    </location>
</feature>
<dbReference type="SUPFAM" id="SSF53167">
    <property type="entry name" value="Purine and uridine phosphorylases"/>
    <property type="match status" value="2"/>
</dbReference>
<dbReference type="STRING" id="441959.B8LX82"/>
<dbReference type="VEuPathDB" id="FungiDB:TSTA_062200"/>